<dbReference type="GO" id="GO:0005829">
    <property type="term" value="C:cytosol"/>
    <property type="evidence" value="ECO:0007669"/>
    <property type="project" value="TreeGrafter"/>
</dbReference>
<dbReference type="NCBIfam" id="TIGR02022">
    <property type="entry name" value="hutF"/>
    <property type="match status" value="1"/>
</dbReference>
<dbReference type="EMBL" id="CP032153">
    <property type="protein sequence ID" value="AYN22443.1"/>
    <property type="molecule type" value="Genomic_DNA"/>
</dbReference>
<dbReference type="GO" id="GO:0046872">
    <property type="term" value="F:metal ion binding"/>
    <property type="evidence" value="ECO:0007669"/>
    <property type="project" value="UniProtKB-KW"/>
</dbReference>
<dbReference type="PANTHER" id="PTHR11271:SF48">
    <property type="entry name" value="AMIDOHYDROLASE-RELATED DOMAIN-CONTAINING PROTEIN"/>
    <property type="match status" value="1"/>
</dbReference>
<dbReference type="SUPFAM" id="SSF51556">
    <property type="entry name" value="Metallo-dependent hydrolases"/>
    <property type="match status" value="1"/>
</dbReference>
<dbReference type="Gene3D" id="3.20.20.140">
    <property type="entry name" value="Metal-dependent hydrolases"/>
    <property type="match status" value="1"/>
</dbReference>
<organism evidence="6 7">
    <name type="scientific">Alcaligenes aquatilis</name>
    <dbReference type="NCBI Taxonomy" id="323284"/>
    <lineage>
        <taxon>Bacteria</taxon>
        <taxon>Pseudomonadati</taxon>
        <taxon>Pseudomonadota</taxon>
        <taxon>Betaproteobacteria</taxon>
        <taxon>Burkholderiales</taxon>
        <taxon>Alcaligenaceae</taxon>
        <taxon>Alcaligenes</taxon>
    </lineage>
</organism>
<dbReference type="InterPro" id="IPR011059">
    <property type="entry name" value="Metal-dep_hydrolase_composite"/>
</dbReference>
<keyword evidence="4" id="KW-0862">Zinc</keyword>
<dbReference type="GO" id="GO:0019239">
    <property type="term" value="F:deaminase activity"/>
    <property type="evidence" value="ECO:0007669"/>
    <property type="project" value="TreeGrafter"/>
</dbReference>
<comment type="cofactor">
    <cofactor evidence="1">
        <name>Zn(2+)</name>
        <dbReference type="ChEBI" id="CHEBI:29105"/>
    </cofactor>
</comment>
<dbReference type="RefSeq" id="WP_121739906.1">
    <property type="nucleotide sequence ID" value="NZ_CP032153.1"/>
</dbReference>
<dbReference type="SUPFAM" id="SSF51338">
    <property type="entry name" value="Composite domain of metallo-dependent hydrolases"/>
    <property type="match status" value="1"/>
</dbReference>
<dbReference type="InterPro" id="IPR032466">
    <property type="entry name" value="Metal_Hydrolase"/>
</dbReference>
<dbReference type="EC" id="3.5.3.13" evidence="6"/>
<evidence type="ECO:0000256" key="2">
    <source>
        <dbReference type="ARBA" id="ARBA00022723"/>
    </source>
</evidence>
<name>A0A3G2HZG7_9BURK</name>
<dbReference type="PANTHER" id="PTHR11271">
    <property type="entry name" value="GUANINE DEAMINASE"/>
    <property type="match status" value="1"/>
</dbReference>
<keyword evidence="3 6" id="KW-0378">Hydrolase</keyword>
<accession>A0A3G2HZG7</accession>
<dbReference type="NCBIfam" id="NF006681">
    <property type="entry name" value="PRK09229.1-2"/>
    <property type="match status" value="1"/>
</dbReference>
<protein>
    <submittedName>
        <fullName evidence="6">Formimidoylglutamate deiminase</fullName>
        <ecNumber evidence="6">3.5.3.13</ecNumber>
    </submittedName>
</protein>
<dbReference type="AlphaFoldDB" id="A0A3G2HZG7"/>
<evidence type="ECO:0000313" key="7">
    <source>
        <dbReference type="Proteomes" id="UP000268070"/>
    </source>
</evidence>
<evidence type="ECO:0000259" key="5">
    <source>
        <dbReference type="Pfam" id="PF01979"/>
    </source>
</evidence>
<reference evidence="6 7" key="1">
    <citation type="submission" date="2018-09" db="EMBL/GenBank/DDBJ databases">
        <title>Complete genome sequence of the hydrocarbonoclastic bacterium Alcaligenes aquatilis QD168, isolated from a crude-oil polluted marine sediment of Central Chile.</title>
        <authorList>
            <person name="Duran R.E."/>
            <person name="Barra B."/>
            <person name="Salva-Serra F."/>
            <person name="Mendez V."/>
            <person name="Moore E.R.B."/>
            <person name="Seeger M."/>
        </authorList>
    </citation>
    <scope>NUCLEOTIDE SEQUENCE [LARGE SCALE GENOMIC DNA]</scope>
    <source>
        <strain evidence="6 7">QD168</strain>
    </source>
</reference>
<dbReference type="OrthoDB" id="9796020at2"/>
<dbReference type="Proteomes" id="UP000268070">
    <property type="component" value="Chromosome"/>
</dbReference>
<evidence type="ECO:0000256" key="1">
    <source>
        <dbReference type="ARBA" id="ARBA00001947"/>
    </source>
</evidence>
<sequence length="473" mass="52469">MTILRHYDALWAPWAYLDSQWQANVLLRWDRNGTLTHVLPEASQPDIDTAGSVHKAQGAALPGMPNLHSHAFQSAMAGLTEFRGQGQDSFWSWRDLMYRFAARLEPEHMQAIAHWLYIQMLKAGYTSVCEFHYLHHQRDGQNYAPISLLAQGVMEAASASGLAITLLPVLYQYSNFGSQAPRQDQQRFLNSPTQLLYLLESLHNSHPLNADRRYGIAPHSLRATNIASINTLIDGLHSLPSRHPIHIHIAEQMAEVLACQDIKGSSPVAYLYDNFNVDERWCLVHATHIDEQERKQIARSGAVAGLCLTTEANLGDGLFPAAAFLAEHGHMGIGSDSHICVDWRAELRLLEYGQRLINQQRNVLASPQQPFLADYLFETCTRGGAQASGRASGQLSPGHQADLMVIDLEHSSLAGLDSQHWLSALVFSERAHANPIRDVFVSGKACVADGHHPQEEAAFAAYQETLSSLLNKA</sequence>
<dbReference type="InterPro" id="IPR051607">
    <property type="entry name" value="Metallo-dep_hydrolases"/>
</dbReference>
<dbReference type="GO" id="GO:0050416">
    <property type="term" value="F:formimidoylglutamate deiminase activity"/>
    <property type="evidence" value="ECO:0007669"/>
    <property type="project" value="UniProtKB-EC"/>
</dbReference>
<evidence type="ECO:0000256" key="3">
    <source>
        <dbReference type="ARBA" id="ARBA00022801"/>
    </source>
</evidence>
<evidence type="ECO:0000256" key="4">
    <source>
        <dbReference type="ARBA" id="ARBA00022833"/>
    </source>
</evidence>
<keyword evidence="2" id="KW-0479">Metal-binding</keyword>
<proteinExistence type="predicted"/>
<feature type="domain" description="Amidohydrolase-related" evidence="5">
    <location>
        <begin position="60"/>
        <end position="445"/>
    </location>
</feature>
<dbReference type="InterPro" id="IPR010252">
    <property type="entry name" value="HutF"/>
</dbReference>
<evidence type="ECO:0000313" key="6">
    <source>
        <dbReference type="EMBL" id="AYN22443.1"/>
    </source>
</evidence>
<dbReference type="KEGG" id="aaqu:D3M96_18945"/>
<dbReference type="InterPro" id="IPR006680">
    <property type="entry name" value="Amidohydro-rel"/>
</dbReference>
<gene>
    <name evidence="6" type="ORF">D3M96_18945</name>
</gene>
<dbReference type="Gene3D" id="2.30.40.10">
    <property type="entry name" value="Urease, subunit C, domain 1"/>
    <property type="match status" value="1"/>
</dbReference>
<dbReference type="NCBIfam" id="NF006684">
    <property type="entry name" value="PRK09229.1-5"/>
    <property type="match status" value="1"/>
</dbReference>
<dbReference type="Pfam" id="PF01979">
    <property type="entry name" value="Amidohydro_1"/>
    <property type="match status" value="1"/>
</dbReference>